<evidence type="ECO:0000313" key="1">
    <source>
        <dbReference type="EMBL" id="KAL3571428.1"/>
    </source>
</evidence>
<organism evidence="1 2">
    <name type="scientific">Populus alba</name>
    <name type="common">White poplar</name>
    <dbReference type="NCBI Taxonomy" id="43335"/>
    <lineage>
        <taxon>Eukaryota</taxon>
        <taxon>Viridiplantae</taxon>
        <taxon>Streptophyta</taxon>
        <taxon>Embryophyta</taxon>
        <taxon>Tracheophyta</taxon>
        <taxon>Spermatophyta</taxon>
        <taxon>Magnoliopsida</taxon>
        <taxon>eudicotyledons</taxon>
        <taxon>Gunneridae</taxon>
        <taxon>Pentapetalae</taxon>
        <taxon>rosids</taxon>
        <taxon>fabids</taxon>
        <taxon>Malpighiales</taxon>
        <taxon>Salicaceae</taxon>
        <taxon>Saliceae</taxon>
        <taxon>Populus</taxon>
    </lineage>
</organism>
<comment type="caution">
    <text evidence="1">The sequence shown here is derived from an EMBL/GenBank/DDBJ whole genome shotgun (WGS) entry which is preliminary data.</text>
</comment>
<evidence type="ECO:0000313" key="2">
    <source>
        <dbReference type="Proteomes" id="UP000309997"/>
    </source>
</evidence>
<dbReference type="Proteomes" id="UP000309997">
    <property type="component" value="Unassembled WGS sequence"/>
</dbReference>
<protein>
    <submittedName>
        <fullName evidence="1">Uncharacterized protein</fullName>
    </submittedName>
</protein>
<proteinExistence type="predicted"/>
<accession>A0ACC4B0N6</accession>
<reference evidence="1 2" key="1">
    <citation type="journal article" date="2024" name="Plant Biotechnol. J.">
        <title>Genome and CRISPR/Cas9 system of a widespread forest tree (Populus alba) in the world.</title>
        <authorList>
            <person name="Liu Y.J."/>
            <person name="Jiang P.F."/>
            <person name="Han X.M."/>
            <person name="Li X.Y."/>
            <person name="Wang H.M."/>
            <person name="Wang Y.J."/>
            <person name="Wang X.X."/>
            <person name="Zeng Q.Y."/>
        </authorList>
    </citation>
    <scope>NUCLEOTIDE SEQUENCE [LARGE SCALE GENOMIC DNA]</scope>
    <source>
        <strain evidence="2">cv. PAL-ZL1</strain>
    </source>
</reference>
<dbReference type="EMBL" id="RCHU02000014">
    <property type="protein sequence ID" value="KAL3571428.1"/>
    <property type="molecule type" value="Genomic_DNA"/>
</dbReference>
<sequence length="73" mass="8227">MAKLYIILSETTFAIDDKTIQLFHDLNVGMTLYGFCSIGVVSRKAIFGPQLDEYWKKKLVEEAFTKGTDTSST</sequence>
<name>A0ACC4B0N6_POPAL</name>
<gene>
    <name evidence="1" type="ORF">D5086_025332</name>
</gene>
<keyword evidence="2" id="KW-1185">Reference proteome</keyword>